<organism evidence="1 2">
    <name type="scientific">Carboxydichorda subterranea</name>
    <dbReference type="NCBI Taxonomy" id="3109565"/>
    <lineage>
        <taxon>Bacteria</taxon>
        <taxon>Bacillati</taxon>
        <taxon>Bacillota</taxon>
        <taxon>Limnochordia</taxon>
        <taxon>Limnochordales</taxon>
        <taxon>Geochordaceae</taxon>
        <taxon>Carboxydichorda</taxon>
    </lineage>
</organism>
<dbReference type="InterPro" id="IPR015867">
    <property type="entry name" value="N-reg_PII/ATP_PRibTrfase_C"/>
</dbReference>
<evidence type="ECO:0000313" key="2">
    <source>
        <dbReference type="Proteomes" id="UP001332192"/>
    </source>
</evidence>
<dbReference type="PANTHER" id="PTHR38456:SF1">
    <property type="entry name" value="CYCLIC DI-AMP RECEPTOR A"/>
    <property type="match status" value="1"/>
</dbReference>
<reference evidence="1 2" key="1">
    <citation type="journal article" date="2024" name="Front. Microbiol.">
        <title>Novel thermophilic genera Geochorda gen. nov. and Carboxydochorda gen. nov. from the deep terrestrial subsurface reveal the ecophysiological diversity in the class Limnochordia.</title>
        <authorList>
            <person name="Karnachuk O.V."/>
            <person name="Lukina A.P."/>
            <person name="Avakyan M.R."/>
            <person name="Kadnikov V.V."/>
            <person name="Begmatov S."/>
            <person name="Beletsky A.V."/>
            <person name="Vlasova K.G."/>
            <person name="Novikov A.A."/>
            <person name="Shcherbakova V.A."/>
            <person name="Mardanov A.V."/>
            <person name="Ravin N.V."/>
        </authorList>
    </citation>
    <scope>NUCLEOTIDE SEQUENCE [LARGE SCALE GENOMIC DNA]</scope>
    <source>
        <strain evidence="1 2">L945</strain>
    </source>
</reference>
<name>A0ABZ1BY03_9FIRM</name>
<gene>
    <name evidence="1" type="ORF">U7230_01015</name>
</gene>
<sequence>MKLLIAVVQDQDAGPLMQRLVDQGFGATKLASTGGFLRQGNTTILIGLEDAQVDAAVECIRRTCRHRRQAAAGAGDVEVGAATIFVLRVDRFERI</sequence>
<dbReference type="Pfam" id="PF06153">
    <property type="entry name" value="CdAMP_rec"/>
    <property type="match status" value="1"/>
</dbReference>
<proteinExistence type="predicted"/>
<dbReference type="Proteomes" id="UP001332192">
    <property type="component" value="Chromosome"/>
</dbReference>
<dbReference type="EMBL" id="CP141615">
    <property type="protein sequence ID" value="WRP17629.1"/>
    <property type="molecule type" value="Genomic_DNA"/>
</dbReference>
<keyword evidence="2" id="KW-1185">Reference proteome</keyword>
<dbReference type="RefSeq" id="WP_324716899.1">
    <property type="nucleotide sequence ID" value="NZ_CP141615.1"/>
</dbReference>
<dbReference type="InterPro" id="IPR011322">
    <property type="entry name" value="N-reg_PII-like_a/b"/>
</dbReference>
<dbReference type="InterPro" id="IPR010375">
    <property type="entry name" value="CdAMP_rec"/>
</dbReference>
<dbReference type="Gene3D" id="3.30.70.120">
    <property type="match status" value="1"/>
</dbReference>
<evidence type="ECO:0000313" key="1">
    <source>
        <dbReference type="EMBL" id="WRP17629.1"/>
    </source>
</evidence>
<accession>A0ABZ1BY03</accession>
<dbReference type="PANTHER" id="PTHR38456">
    <property type="entry name" value="CYCLIC DI-AMP RECEPTOR A"/>
    <property type="match status" value="1"/>
</dbReference>
<protein>
    <submittedName>
        <fullName evidence="1">Cyclic-di-AMP receptor</fullName>
    </submittedName>
</protein>
<keyword evidence="1" id="KW-0675">Receptor</keyword>
<dbReference type="SUPFAM" id="SSF54913">
    <property type="entry name" value="GlnB-like"/>
    <property type="match status" value="1"/>
</dbReference>